<dbReference type="EMBL" id="QPIW01000027">
    <property type="protein sequence ID" value="RDB03397.1"/>
    <property type="molecule type" value="Genomic_DNA"/>
</dbReference>
<dbReference type="PROSITE" id="PS51257">
    <property type="entry name" value="PROKAR_LIPOPROTEIN"/>
    <property type="match status" value="1"/>
</dbReference>
<reference evidence="4 5" key="1">
    <citation type="submission" date="2018-07" db="EMBL/GenBank/DDBJ databases">
        <title>Genome analysis of Runella aurantiaca.</title>
        <authorList>
            <person name="Yang X."/>
        </authorList>
    </citation>
    <scope>NUCLEOTIDE SEQUENCE [LARGE SCALE GENOMIC DNA]</scope>
    <source>
        <strain evidence="4 5">YX9</strain>
    </source>
</reference>
<organism evidence="4 5">
    <name type="scientific">Runella aurantiaca</name>
    <dbReference type="NCBI Taxonomy" id="2282308"/>
    <lineage>
        <taxon>Bacteria</taxon>
        <taxon>Pseudomonadati</taxon>
        <taxon>Bacteroidota</taxon>
        <taxon>Cytophagia</taxon>
        <taxon>Cytophagales</taxon>
        <taxon>Spirosomataceae</taxon>
        <taxon>Runella</taxon>
    </lineage>
</organism>
<dbReference type="PANTHER" id="PTHR44858:SF18">
    <property type="entry name" value="TETRATRICOPEPTIDE REPEAT (TPR) PROTEIN"/>
    <property type="match status" value="1"/>
</dbReference>
<dbReference type="SMART" id="SM00028">
    <property type="entry name" value="TPR"/>
    <property type="match status" value="8"/>
</dbReference>
<evidence type="ECO:0000313" key="4">
    <source>
        <dbReference type="EMBL" id="RDB03397.1"/>
    </source>
</evidence>
<feature type="repeat" description="TPR" evidence="3">
    <location>
        <begin position="276"/>
        <end position="309"/>
    </location>
</feature>
<name>A0A369I4H0_9BACT</name>
<dbReference type="InterPro" id="IPR050498">
    <property type="entry name" value="Ycf3"/>
</dbReference>
<keyword evidence="1" id="KW-0677">Repeat</keyword>
<evidence type="ECO:0000256" key="1">
    <source>
        <dbReference type="ARBA" id="ARBA00022737"/>
    </source>
</evidence>
<dbReference type="AlphaFoldDB" id="A0A369I4H0"/>
<keyword evidence="5" id="KW-1185">Reference proteome</keyword>
<evidence type="ECO:0000256" key="3">
    <source>
        <dbReference type="PROSITE-ProRule" id="PRU00339"/>
    </source>
</evidence>
<gene>
    <name evidence="4" type="ORF">DVG78_23935</name>
</gene>
<dbReference type="PROSITE" id="PS50005">
    <property type="entry name" value="TPR"/>
    <property type="match status" value="5"/>
</dbReference>
<proteinExistence type="predicted"/>
<dbReference type="PANTHER" id="PTHR44858">
    <property type="entry name" value="TETRATRICOPEPTIDE REPEAT PROTEIN 6"/>
    <property type="match status" value="1"/>
</dbReference>
<feature type="repeat" description="TPR" evidence="3">
    <location>
        <begin position="72"/>
        <end position="105"/>
    </location>
</feature>
<evidence type="ECO:0000256" key="2">
    <source>
        <dbReference type="ARBA" id="ARBA00022803"/>
    </source>
</evidence>
<dbReference type="Proteomes" id="UP000253141">
    <property type="component" value="Unassembled WGS sequence"/>
</dbReference>
<dbReference type="Pfam" id="PF13432">
    <property type="entry name" value="TPR_16"/>
    <property type="match status" value="3"/>
</dbReference>
<dbReference type="Pfam" id="PF13181">
    <property type="entry name" value="TPR_8"/>
    <property type="match status" value="1"/>
</dbReference>
<dbReference type="InterPro" id="IPR019734">
    <property type="entry name" value="TPR_rpt"/>
</dbReference>
<feature type="repeat" description="TPR" evidence="3">
    <location>
        <begin position="140"/>
        <end position="173"/>
    </location>
</feature>
<evidence type="ECO:0000313" key="5">
    <source>
        <dbReference type="Proteomes" id="UP000253141"/>
    </source>
</evidence>
<keyword evidence="2 3" id="KW-0802">TPR repeat</keyword>
<dbReference type="SUPFAM" id="SSF48452">
    <property type="entry name" value="TPR-like"/>
    <property type="match status" value="2"/>
</dbReference>
<comment type="caution">
    <text evidence="4">The sequence shown here is derived from an EMBL/GenBank/DDBJ whole genome shotgun (WGS) entry which is preliminary data.</text>
</comment>
<feature type="repeat" description="TPR" evidence="3">
    <location>
        <begin position="310"/>
        <end position="343"/>
    </location>
</feature>
<sequence>MTFLKTSIIVQSNLKALTYIVSICLAMWLGGCSSDERQSTRIPPLPSDDALKRAEIGVEYLSAIIRRSPRNSLNYHKRAELYIVLKDFPAALTDINDALEISPSNGLFLLTKARILRQIKRYDEALAAARRAEVLQQDTPELYILLGDLTQQKMQYRQAKLYLSKALQMAPYEGEAYFYNGLLDARQGDTLSGIALMQRAVELKPRFVPAYVELTTIHTRLHDYIQAKDINDQGLRYFPKESMLYYSRGVMYHSQKRLDSALIAYRAAIKFDSTNYAADFQAGTIYLKWNSLPLAIKSFEKVLRYNPKYPQINFLLGSAYDKHGNIEGAIEQYTLATQIDAADWRSRGRLYRAQQRKYYLDTYGTLPPASPEITSDADNEKDVAPIAPERERVQVNILTPRLELKTKSDTVRSLKIRQ</sequence>
<dbReference type="InterPro" id="IPR011990">
    <property type="entry name" value="TPR-like_helical_dom_sf"/>
</dbReference>
<dbReference type="Gene3D" id="1.25.40.10">
    <property type="entry name" value="Tetratricopeptide repeat domain"/>
    <property type="match status" value="2"/>
</dbReference>
<feature type="repeat" description="TPR" evidence="3">
    <location>
        <begin position="242"/>
        <end position="275"/>
    </location>
</feature>
<accession>A0A369I4H0</accession>
<protein>
    <submittedName>
        <fullName evidence="4">Uncharacterized protein</fullName>
    </submittedName>
</protein>